<reference evidence="5 6" key="1">
    <citation type="submission" date="2024-05" db="EMBL/GenBank/DDBJ databases">
        <title>Genome sequencing and assembly of Indian major carp, Cirrhinus mrigala (Hamilton, 1822).</title>
        <authorList>
            <person name="Mohindra V."/>
            <person name="Chowdhury L.M."/>
            <person name="Lal K."/>
            <person name="Jena J.K."/>
        </authorList>
    </citation>
    <scope>NUCLEOTIDE SEQUENCE [LARGE SCALE GENOMIC DNA]</scope>
    <source>
        <strain evidence="5">CM1030</strain>
        <tissue evidence="5">Blood</tissue>
    </source>
</reference>
<name>A0ABD0NUD3_CIRMR</name>
<organism evidence="5 6">
    <name type="scientific">Cirrhinus mrigala</name>
    <name type="common">Mrigala</name>
    <dbReference type="NCBI Taxonomy" id="683832"/>
    <lineage>
        <taxon>Eukaryota</taxon>
        <taxon>Metazoa</taxon>
        <taxon>Chordata</taxon>
        <taxon>Craniata</taxon>
        <taxon>Vertebrata</taxon>
        <taxon>Euteleostomi</taxon>
        <taxon>Actinopterygii</taxon>
        <taxon>Neopterygii</taxon>
        <taxon>Teleostei</taxon>
        <taxon>Ostariophysi</taxon>
        <taxon>Cypriniformes</taxon>
        <taxon>Cyprinidae</taxon>
        <taxon>Labeoninae</taxon>
        <taxon>Labeonini</taxon>
        <taxon>Cirrhinus</taxon>
    </lineage>
</organism>
<keyword evidence="2" id="KW-0597">Phosphoprotein</keyword>
<evidence type="ECO:0000313" key="5">
    <source>
        <dbReference type="EMBL" id="KAL0164541.1"/>
    </source>
</evidence>
<protein>
    <submittedName>
        <fullName evidence="5">Uncharacterized protein</fullName>
    </submittedName>
</protein>
<keyword evidence="3" id="KW-0677">Repeat</keyword>
<evidence type="ECO:0000256" key="2">
    <source>
        <dbReference type="ARBA" id="ARBA00022553"/>
    </source>
</evidence>
<keyword evidence="6" id="KW-1185">Reference proteome</keyword>
<dbReference type="PANTHER" id="PTHR14514">
    <property type="entry name" value="PKA ANCHORING PROTEIN"/>
    <property type="match status" value="1"/>
</dbReference>
<evidence type="ECO:0000313" key="6">
    <source>
        <dbReference type="Proteomes" id="UP001529510"/>
    </source>
</evidence>
<evidence type="ECO:0000256" key="1">
    <source>
        <dbReference type="ARBA" id="ARBA00004308"/>
    </source>
</evidence>
<dbReference type="EMBL" id="JAMKFB020000020">
    <property type="protein sequence ID" value="KAL0164541.1"/>
    <property type="molecule type" value="Genomic_DNA"/>
</dbReference>
<evidence type="ECO:0000256" key="3">
    <source>
        <dbReference type="ARBA" id="ARBA00022737"/>
    </source>
</evidence>
<comment type="subcellular location">
    <subcellularLocation>
        <location evidence="1">Endomembrane system</location>
    </subcellularLocation>
</comment>
<feature type="non-terminal residue" evidence="5">
    <location>
        <position position="1"/>
    </location>
</feature>
<gene>
    <name evidence="5" type="ORF">M9458_040294</name>
</gene>
<accession>A0ABD0NUD3</accession>
<evidence type="ECO:0000256" key="4">
    <source>
        <dbReference type="ARBA" id="ARBA00023136"/>
    </source>
</evidence>
<dbReference type="PANTHER" id="PTHR14514:SF3">
    <property type="entry name" value="NESPRIN-1"/>
    <property type="match status" value="1"/>
</dbReference>
<dbReference type="Proteomes" id="UP001529510">
    <property type="component" value="Unassembled WGS sequence"/>
</dbReference>
<keyword evidence="4" id="KW-0472">Membrane</keyword>
<feature type="non-terminal residue" evidence="5">
    <location>
        <position position="55"/>
    </location>
</feature>
<dbReference type="AlphaFoldDB" id="A0ABD0NUD3"/>
<sequence length="55" mass="6473">ALMQEALEWRQVAETNGNLMRRYEESRADLEKALRVGQACLKERGDPDELFRKHN</sequence>
<proteinExistence type="predicted"/>
<comment type="caution">
    <text evidence="5">The sequence shown here is derived from an EMBL/GenBank/DDBJ whole genome shotgun (WGS) entry which is preliminary data.</text>
</comment>